<dbReference type="Proteomes" id="UP000679848">
    <property type="component" value="Chromosome"/>
</dbReference>
<feature type="transmembrane region" description="Helical" evidence="1">
    <location>
        <begin position="406"/>
        <end position="424"/>
    </location>
</feature>
<gene>
    <name evidence="3" type="ORF">MM59RIKEN_02930</name>
</gene>
<feature type="transmembrane region" description="Helical" evidence="1">
    <location>
        <begin position="461"/>
        <end position="481"/>
    </location>
</feature>
<proteinExistence type="predicted"/>
<accession>A0A810Q4Q7</accession>
<organism evidence="3 4">
    <name type="scientific">Pusillibacter faecalis</name>
    <dbReference type="NCBI Taxonomy" id="2714358"/>
    <lineage>
        <taxon>Bacteria</taxon>
        <taxon>Bacillati</taxon>
        <taxon>Bacillota</taxon>
        <taxon>Clostridia</taxon>
        <taxon>Eubacteriales</taxon>
        <taxon>Oscillospiraceae</taxon>
        <taxon>Pusillibacter</taxon>
    </lineage>
</organism>
<keyword evidence="1" id="KW-1133">Transmembrane helix</keyword>
<evidence type="ECO:0000259" key="2">
    <source>
        <dbReference type="Pfam" id="PF10145"/>
    </source>
</evidence>
<dbReference type="EMBL" id="AP023420">
    <property type="protein sequence ID" value="BCK82974.1"/>
    <property type="molecule type" value="Genomic_DNA"/>
</dbReference>
<sequence length="735" mass="75857">MAGKNKTYELMLKIGGKVDGSLKTACSTADKNLAALGKTAKTAGKIAAGAMVAAATAVATLGTAAVKSAAEYEAQLANVSTLLTGTEAEVAARTAEIGDQVLEISNRTGVATADLTDGMYQVVSAFGDSADAAAILETAAKSAAAGNATTTDSINLLSAVTKGYGDTSAEAVQQAADLAFATVRLGQTSFPELAAGMGKVIPLASTLGLEQEQLWGAMATLTGVTGSTAEVVTQMKATMQAFLSPSKNMQAALKNMGYESGQALLESKGLQGSLDALKDAVGGNELAFAGLFSSVEAQTAVLAMAGNQAENLTSKTAEMYEATGAANTAFERQTNTLKYDIKMIKNLGANFLTQLGTNILPYVREFAEAALPVVSEALEKIGSYMTGTIIPAAETAVKWISEHRTLILALAAGIATAVAAYKAYKVAITAYNAVMAVYKVVTAASATGTFTLAGAMTALNLPVLAVVAAIGLAVAAGILIYKNWDKIKAKAVELGAKISEVWGNIKTGVSEAVANLVSAFQSNFPLLSAYLSGWWESVSAAWENVKAIFANIIDFVQNVFAGNWSAAWDNIVAIFGNVFGMIVNLAKAPINGVISAINWVLEKINSISVTIPDWVPGVGGKTLGFNIPTIPALAAGGIATAPTLAQIGEGGEPEAVLPLSKLAALLDEWTKPKPTPGGGTGGGGETVVFSPVFNFYGGTPSREEAEEAGRISFAEFKKLYRQMKAEEKRKQFSPA</sequence>
<feature type="transmembrane region" description="Helical" evidence="1">
    <location>
        <begin position="436"/>
        <end position="455"/>
    </location>
</feature>
<feature type="domain" description="Phage tail tape measure protein" evidence="2">
    <location>
        <begin position="99"/>
        <end position="284"/>
    </location>
</feature>
<protein>
    <recommendedName>
        <fullName evidence="2">Phage tail tape measure protein domain-containing protein</fullName>
    </recommendedName>
</protein>
<name>A0A810Q4Q7_9FIRM</name>
<dbReference type="KEGG" id="pfaa:MM59RIKEN_02930"/>
<dbReference type="AlphaFoldDB" id="A0A810Q4Q7"/>
<reference evidence="3" key="1">
    <citation type="submission" date="2020-09" db="EMBL/GenBank/DDBJ databases">
        <title>New species isolated from human feces.</title>
        <authorList>
            <person name="Kitahara M."/>
            <person name="Shigeno Y."/>
            <person name="Shime M."/>
            <person name="Matsumoto Y."/>
            <person name="Nakamura S."/>
            <person name="Motooka D."/>
            <person name="Fukuoka S."/>
            <person name="Nishikawa H."/>
            <person name="Benno Y."/>
        </authorList>
    </citation>
    <scope>NUCLEOTIDE SEQUENCE</scope>
    <source>
        <strain evidence="3">MM59</strain>
    </source>
</reference>
<dbReference type="RefSeq" id="WP_195614833.1">
    <property type="nucleotide sequence ID" value="NZ_AP023420.1"/>
</dbReference>
<dbReference type="NCBIfam" id="TIGR01760">
    <property type="entry name" value="tape_meas_TP901"/>
    <property type="match status" value="1"/>
</dbReference>
<dbReference type="Pfam" id="PF10145">
    <property type="entry name" value="PhageMin_Tail"/>
    <property type="match status" value="1"/>
</dbReference>
<evidence type="ECO:0000313" key="3">
    <source>
        <dbReference type="EMBL" id="BCK82974.1"/>
    </source>
</evidence>
<evidence type="ECO:0000313" key="4">
    <source>
        <dbReference type="Proteomes" id="UP000679848"/>
    </source>
</evidence>
<keyword evidence="4" id="KW-1185">Reference proteome</keyword>
<keyword evidence="1" id="KW-0472">Membrane</keyword>
<evidence type="ECO:0000256" key="1">
    <source>
        <dbReference type="SAM" id="Phobius"/>
    </source>
</evidence>
<keyword evidence="1" id="KW-0812">Transmembrane</keyword>
<dbReference type="InterPro" id="IPR010090">
    <property type="entry name" value="Phage_tape_meas"/>
</dbReference>